<comment type="subcellular location">
    <subcellularLocation>
        <location evidence="1">Cell membrane</location>
        <topology evidence="1">Multi-pass membrane protein</topology>
    </subcellularLocation>
</comment>
<dbReference type="InterPro" id="IPR001123">
    <property type="entry name" value="LeuE-type"/>
</dbReference>
<organism evidence="7 8">
    <name type="scientific">Cytobacillus solani</name>
    <dbReference type="NCBI Taxonomy" id="1637975"/>
    <lineage>
        <taxon>Bacteria</taxon>
        <taxon>Bacillati</taxon>
        <taxon>Bacillota</taxon>
        <taxon>Bacilli</taxon>
        <taxon>Bacillales</taxon>
        <taxon>Bacillaceae</taxon>
        <taxon>Cytobacillus</taxon>
    </lineage>
</organism>
<dbReference type="GO" id="GO:0015171">
    <property type="term" value="F:amino acid transmembrane transporter activity"/>
    <property type="evidence" value="ECO:0007669"/>
    <property type="project" value="TreeGrafter"/>
</dbReference>
<feature type="transmembrane region" description="Helical" evidence="6">
    <location>
        <begin position="46"/>
        <end position="70"/>
    </location>
</feature>
<evidence type="ECO:0000256" key="3">
    <source>
        <dbReference type="ARBA" id="ARBA00022692"/>
    </source>
</evidence>
<proteinExistence type="predicted"/>
<dbReference type="EMBL" id="LJIX01000006">
    <property type="protein sequence ID" value="KQL21891.1"/>
    <property type="molecule type" value="Genomic_DNA"/>
</dbReference>
<sequence length="209" mass="23380">MMENYFLFIFMAFMLIILPGPDTAIITKNTISKRKAAGLQTTAGTLIALLIHTMAAVFGLSALIVKSAFLFSILKYAGAVYLIYLGCKSILFIIKKQPQAPSDPEQVNKFAKESNFRQGFLTNLLNPKVAVFFLTFLPQFAGKGDHAFFEFLALGLTYTLLTLIWFFFYIYLIHFVSDFMKKPTTMKAVEGLTGAVLILFGLKLALEKN</sequence>
<keyword evidence="4 6" id="KW-1133">Transmembrane helix</keyword>
<comment type="caution">
    <text evidence="7">The sequence shown here is derived from an EMBL/GenBank/DDBJ whole genome shotgun (WGS) entry which is preliminary data.</text>
</comment>
<dbReference type="STRING" id="1637975.AN957_11775"/>
<dbReference type="PATRIC" id="fig|1637975.4.peg.2153"/>
<accession>A0A0Q3VKD4</accession>
<dbReference type="GO" id="GO:0005886">
    <property type="term" value="C:plasma membrane"/>
    <property type="evidence" value="ECO:0007669"/>
    <property type="project" value="UniProtKB-SubCell"/>
</dbReference>
<gene>
    <name evidence="7" type="ORF">AN957_11775</name>
</gene>
<feature type="transmembrane region" description="Helical" evidence="6">
    <location>
        <begin position="120"/>
        <end position="141"/>
    </location>
</feature>
<evidence type="ECO:0000313" key="8">
    <source>
        <dbReference type="Proteomes" id="UP000050996"/>
    </source>
</evidence>
<keyword evidence="8" id="KW-1185">Reference proteome</keyword>
<protein>
    <submittedName>
        <fullName evidence="7">Lysine transporter LysE</fullName>
    </submittedName>
</protein>
<name>A0A0Q3VKD4_9BACI</name>
<dbReference type="PIRSF" id="PIRSF006324">
    <property type="entry name" value="LeuE"/>
    <property type="match status" value="1"/>
</dbReference>
<evidence type="ECO:0000256" key="1">
    <source>
        <dbReference type="ARBA" id="ARBA00004651"/>
    </source>
</evidence>
<evidence type="ECO:0000256" key="4">
    <source>
        <dbReference type="ARBA" id="ARBA00022989"/>
    </source>
</evidence>
<dbReference type="PANTHER" id="PTHR30086">
    <property type="entry name" value="ARGININE EXPORTER PROTEIN ARGO"/>
    <property type="match status" value="1"/>
</dbReference>
<dbReference type="AlphaFoldDB" id="A0A0Q3VKD4"/>
<reference evidence="7 8" key="1">
    <citation type="submission" date="2015-09" db="EMBL/GenBank/DDBJ databases">
        <title>Genome sequencing project for genomic taxonomy and phylogenomics of Bacillus-like bacteria.</title>
        <authorList>
            <person name="Liu B."/>
            <person name="Wang J."/>
            <person name="Zhu Y."/>
            <person name="Liu G."/>
            <person name="Chen Q."/>
            <person name="Chen Z."/>
            <person name="Lan J."/>
            <person name="Che J."/>
            <person name="Ge C."/>
            <person name="Shi H."/>
            <person name="Pan Z."/>
            <person name="Liu X."/>
        </authorList>
    </citation>
    <scope>NUCLEOTIDE SEQUENCE [LARGE SCALE GENOMIC DNA]</scope>
    <source>
        <strain evidence="7 8">FJAT-18043</strain>
    </source>
</reference>
<dbReference type="Proteomes" id="UP000050996">
    <property type="component" value="Unassembled WGS sequence"/>
</dbReference>
<dbReference type="RefSeq" id="WP_053477509.1">
    <property type="nucleotide sequence ID" value="NZ_CP041305.1"/>
</dbReference>
<keyword evidence="5 6" id="KW-0472">Membrane</keyword>
<evidence type="ECO:0000313" key="7">
    <source>
        <dbReference type="EMBL" id="KQL21891.1"/>
    </source>
</evidence>
<evidence type="ECO:0000256" key="6">
    <source>
        <dbReference type="SAM" id="Phobius"/>
    </source>
</evidence>
<evidence type="ECO:0000256" key="2">
    <source>
        <dbReference type="ARBA" id="ARBA00022475"/>
    </source>
</evidence>
<feature type="transmembrane region" description="Helical" evidence="6">
    <location>
        <begin position="147"/>
        <end position="176"/>
    </location>
</feature>
<feature type="transmembrane region" description="Helical" evidence="6">
    <location>
        <begin position="76"/>
        <end position="94"/>
    </location>
</feature>
<keyword evidence="2" id="KW-1003">Cell membrane</keyword>
<feature type="transmembrane region" description="Helical" evidence="6">
    <location>
        <begin position="6"/>
        <end position="25"/>
    </location>
</feature>
<evidence type="ECO:0000256" key="5">
    <source>
        <dbReference type="ARBA" id="ARBA00023136"/>
    </source>
</evidence>
<dbReference type="PANTHER" id="PTHR30086:SF20">
    <property type="entry name" value="ARGININE EXPORTER PROTEIN ARGO-RELATED"/>
    <property type="match status" value="1"/>
</dbReference>
<feature type="transmembrane region" description="Helical" evidence="6">
    <location>
        <begin position="188"/>
        <end position="206"/>
    </location>
</feature>
<dbReference type="Pfam" id="PF01810">
    <property type="entry name" value="LysE"/>
    <property type="match status" value="1"/>
</dbReference>
<keyword evidence="3 6" id="KW-0812">Transmembrane</keyword>